<dbReference type="Proteomes" id="UP001515480">
    <property type="component" value="Unassembled WGS sequence"/>
</dbReference>
<proteinExistence type="predicted"/>
<dbReference type="InterPro" id="IPR035969">
    <property type="entry name" value="Rab-GAP_TBC_sf"/>
</dbReference>
<feature type="compositionally biased region" description="Polar residues" evidence="2">
    <location>
        <begin position="213"/>
        <end position="223"/>
    </location>
</feature>
<dbReference type="SMART" id="SM00164">
    <property type="entry name" value="TBC"/>
    <property type="match status" value="1"/>
</dbReference>
<protein>
    <recommendedName>
        <fullName evidence="3">Rab-GAP TBC domain-containing protein</fullName>
    </recommendedName>
</protein>
<dbReference type="GO" id="GO:0031267">
    <property type="term" value="F:small GTPase binding"/>
    <property type="evidence" value="ECO:0007669"/>
    <property type="project" value="TreeGrafter"/>
</dbReference>
<keyword evidence="5" id="KW-1185">Reference proteome</keyword>
<sequence>MAASPTPSCVGRIFRADGRWTAPDSSVSVAPGDWLLVLGYDPPTSAATLKVFASRLEAHAAAVVMHAGPSATEAQLAAAAASHAKGILPPLPARTLATFCSEWSSRGHEGGATFSTGVADFKQRTAAALSAARDRARPSIAETVDRAAAARERAAAALAAAQRRAAPKVEMALEQLRERVSHAREKSAPALEKVGARLSALRLSAAERVRTLSAPSERQSTASREGAGAQARVSVEEPAREHAAEAGRASPPPPPAAEGLLIDFDGPEGTGALAPRPVAAAAGSTHGQPELDLLYASAVEPLGPVAPHSSADLVEDALSLLLGQSYAAAAATHQAAGAVATPPPAAVEVDEEAVERAVQLLRSSTTRGISAEGRQLLASLSPLSQGAVWASMWSVESAAAEYDSCLQGARELRATLEYDWDESYRKQHVQLCNDLDVIQEDVPRTFLEQGPQYRASTPEELTEVLEAHVTAEARLGAEGLGYVQGMADVAAFLLQRLPPKQTFTTLRALCGRPICRLIFRLDVDEWLLVSTIFSSLLGVCCPQTFSRLDEFELEPAMYLPEWLMPLWTRSLDPRVVAHVFNLLTLEGDGILIRAALAICAAIEPLLLTATEMPTCRRCLSEAPAGVGLELFCEMLDKCAIGDEALAPLMRPLTRRATC</sequence>
<dbReference type="Gene3D" id="1.10.472.80">
    <property type="entry name" value="Ypt/Rab-GAP domain of gyp1p, domain 3"/>
    <property type="match status" value="1"/>
</dbReference>
<evidence type="ECO:0000256" key="2">
    <source>
        <dbReference type="SAM" id="MobiDB-lite"/>
    </source>
</evidence>
<dbReference type="AlphaFoldDB" id="A0AB34K0D7"/>
<dbReference type="GO" id="GO:0005096">
    <property type="term" value="F:GTPase activator activity"/>
    <property type="evidence" value="ECO:0007669"/>
    <property type="project" value="TreeGrafter"/>
</dbReference>
<gene>
    <name evidence="4" type="ORF">AB1Y20_015317</name>
</gene>
<dbReference type="InterPro" id="IPR000195">
    <property type="entry name" value="Rab-GAP-TBC_dom"/>
</dbReference>
<dbReference type="SUPFAM" id="SSF47923">
    <property type="entry name" value="Ypt/Rab-GAP domain of gyp1p"/>
    <property type="match status" value="2"/>
</dbReference>
<feature type="compositionally biased region" description="Low complexity" evidence="2">
    <location>
        <begin position="272"/>
        <end position="282"/>
    </location>
</feature>
<evidence type="ECO:0000313" key="5">
    <source>
        <dbReference type="Proteomes" id="UP001515480"/>
    </source>
</evidence>
<dbReference type="PANTHER" id="PTHR47219:SF9">
    <property type="entry name" value="GTPASE ACTIVATING PROTEIN AND CENTROSOME-ASSOCIATED, ISOFORM B"/>
    <property type="match status" value="1"/>
</dbReference>
<dbReference type="Gene3D" id="1.10.8.270">
    <property type="entry name" value="putative rabgap domain of human tbc1 domain family member 14 like domains"/>
    <property type="match status" value="1"/>
</dbReference>
<dbReference type="PANTHER" id="PTHR47219">
    <property type="entry name" value="RAB GTPASE-ACTIVATING PROTEIN 1-LIKE"/>
    <property type="match status" value="1"/>
</dbReference>
<dbReference type="Pfam" id="PF00566">
    <property type="entry name" value="RabGAP-TBC"/>
    <property type="match status" value="1"/>
</dbReference>
<dbReference type="PROSITE" id="PS50086">
    <property type="entry name" value="TBC_RABGAP"/>
    <property type="match status" value="1"/>
</dbReference>
<feature type="compositionally biased region" description="Basic and acidic residues" evidence="2">
    <location>
        <begin position="234"/>
        <end position="245"/>
    </location>
</feature>
<evidence type="ECO:0000313" key="4">
    <source>
        <dbReference type="EMBL" id="KAL1526613.1"/>
    </source>
</evidence>
<evidence type="ECO:0000256" key="1">
    <source>
        <dbReference type="SAM" id="Coils"/>
    </source>
</evidence>
<dbReference type="EMBL" id="JBGBPQ010000003">
    <property type="protein sequence ID" value="KAL1526613.1"/>
    <property type="molecule type" value="Genomic_DNA"/>
</dbReference>
<comment type="caution">
    <text evidence="4">The sequence shown here is derived from an EMBL/GenBank/DDBJ whole genome shotgun (WGS) entry which is preliminary data.</text>
</comment>
<name>A0AB34K0D7_PRYPA</name>
<evidence type="ECO:0000259" key="3">
    <source>
        <dbReference type="PROSITE" id="PS50086"/>
    </source>
</evidence>
<feature type="coiled-coil region" evidence="1">
    <location>
        <begin position="144"/>
        <end position="186"/>
    </location>
</feature>
<accession>A0AB34K0D7</accession>
<feature type="domain" description="Rab-GAP TBC" evidence="3">
    <location>
        <begin position="379"/>
        <end position="587"/>
    </location>
</feature>
<feature type="region of interest" description="Disordered" evidence="2">
    <location>
        <begin position="209"/>
        <end position="285"/>
    </location>
</feature>
<dbReference type="InterPro" id="IPR050302">
    <property type="entry name" value="Rab_GAP_TBC_domain"/>
</dbReference>
<reference evidence="4 5" key="1">
    <citation type="journal article" date="2024" name="Science">
        <title>Giant polyketide synthase enzymes in the biosynthesis of giant marine polyether toxins.</title>
        <authorList>
            <person name="Fallon T.R."/>
            <person name="Shende V.V."/>
            <person name="Wierzbicki I.H."/>
            <person name="Pendleton A.L."/>
            <person name="Watervoot N.F."/>
            <person name="Auber R.P."/>
            <person name="Gonzalez D.J."/>
            <person name="Wisecaver J.H."/>
            <person name="Moore B.S."/>
        </authorList>
    </citation>
    <scope>NUCLEOTIDE SEQUENCE [LARGE SCALE GENOMIC DNA]</scope>
    <source>
        <strain evidence="4 5">12B1</strain>
    </source>
</reference>
<organism evidence="4 5">
    <name type="scientific">Prymnesium parvum</name>
    <name type="common">Toxic golden alga</name>
    <dbReference type="NCBI Taxonomy" id="97485"/>
    <lineage>
        <taxon>Eukaryota</taxon>
        <taxon>Haptista</taxon>
        <taxon>Haptophyta</taxon>
        <taxon>Prymnesiophyceae</taxon>
        <taxon>Prymnesiales</taxon>
        <taxon>Prymnesiaceae</taxon>
        <taxon>Prymnesium</taxon>
    </lineage>
</organism>
<keyword evidence="1" id="KW-0175">Coiled coil</keyword>